<evidence type="ECO:0000256" key="1">
    <source>
        <dbReference type="SAM" id="MobiDB-lite"/>
    </source>
</evidence>
<sequence length="108" mass="12396">MTQTVPNTFVIHRWHKHEANMRVQVFVISKASLLGFQLTSLSQTQIFTHQHLSIKCLKPVMWQNPHIQPVILCLFKNTLTNHDSLLELESEKDDPNAEAQGVQNGQHC</sequence>
<reference evidence="2 3" key="1">
    <citation type="submission" date="2021-06" db="EMBL/GenBank/DDBJ databases">
        <authorList>
            <person name="Palmer J.M."/>
        </authorList>
    </citation>
    <scope>NUCLEOTIDE SEQUENCE [LARGE SCALE GENOMIC DNA]</scope>
    <source>
        <strain evidence="2 3">GA_2019</strain>
        <tissue evidence="2">Muscle</tissue>
    </source>
</reference>
<accession>A0ABV0N9U9</accession>
<evidence type="ECO:0000313" key="3">
    <source>
        <dbReference type="Proteomes" id="UP001476798"/>
    </source>
</evidence>
<comment type="caution">
    <text evidence="2">The sequence shown here is derived from an EMBL/GenBank/DDBJ whole genome shotgun (WGS) entry which is preliminary data.</text>
</comment>
<proteinExistence type="predicted"/>
<gene>
    <name evidence="2" type="ORF">GOODEAATRI_000133</name>
</gene>
<dbReference type="EMBL" id="JAHRIO010029990">
    <property type="protein sequence ID" value="MEQ2167037.1"/>
    <property type="molecule type" value="Genomic_DNA"/>
</dbReference>
<protein>
    <submittedName>
        <fullName evidence="2">Uncharacterized protein</fullName>
    </submittedName>
</protein>
<dbReference type="Proteomes" id="UP001476798">
    <property type="component" value="Unassembled WGS sequence"/>
</dbReference>
<feature type="region of interest" description="Disordered" evidence="1">
    <location>
        <begin position="89"/>
        <end position="108"/>
    </location>
</feature>
<name>A0ABV0N9U9_9TELE</name>
<evidence type="ECO:0000313" key="2">
    <source>
        <dbReference type="EMBL" id="MEQ2167037.1"/>
    </source>
</evidence>
<keyword evidence="3" id="KW-1185">Reference proteome</keyword>
<organism evidence="2 3">
    <name type="scientific">Goodea atripinnis</name>
    <dbReference type="NCBI Taxonomy" id="208336"/>
    <lineage>
        <taxon>Eukaryota</taxon>
        <taxon>Metazoa</taxon>
        <taxon>Chordata</taxon>
        <taxon>Craniata</taxon>
        <taxon>Vertebrata</taxon>
        <taxon>Euteleostomi</taxon>
        <taxon>Actinopterygii</taxon>
        <taxon>Neopterygii</taxon>
        <taxon>Teleostei</taxon>
        <taxon>Neoteleostei</taxon>
        <taxon>Acanthomorphata</taxon>
        <taxon>Ovalentaria</taxon>
        <taxon>Atherinomorphae</taxon>
        <taxon>Cyprinodontiformes</taxon>
        <taxon>Goodeidae</taxon>
        <taxon>Goodea</taxon>
    </lineage>
</organism>